<dbReference type="Pfam" id="PF07690">
    <property type="entry name" value="MFS_1"/>
    <property type="match status" value="1"/>
</dbReference>
<evidence type="ECO:0000256" key="1">
    <source>
        <dbReference type="SAM" id="Phobius"/>
    </source>
</evidence>
<protein>
    <recommendedName>
        <fullName evidence="4">Major facilitator superfamily (MFS) profile domain-containing protein</fullName>
    </recommendedName>
</protein>
<evidence type="ECO:0008006" key="4">
    <source>
        <dbReference type="Google" id="ProtNLM"/>
    </source>
</evidence>
<dbReference type="InterPro" id="IPR011701">
    <property type="entry name" value="MFS"/>
</dbReference>
<dbReference type="PANTHER" id="PTHR23530:SF1">
    <property type="entry name" value="PERMEASE, MAJOR FACILITATOR SUPERFAMILY-RELATED"/>
    <property type="match status" value="1"/>
</dbReference>
<name>A0A1F8GNR1_9BACT</name>
<dbReference type="GO" id="GO:0022857">
    <property type="term" value="F:transmembrane transporter activity"/>
    <property type="evidence" value="ECO:0007669"/>
    <property type="project" value="InterPro"/>
</dbReference>
<dbReference type="SUPFAM" id="SSF103473">
    <property type="entry name" value="MFS general substrate transporter"/>
    <property type="match status" value="1"/>
</dbReference>
<gene>
    <name evidence="2" type="ORF">A2925_00275</name>
</gene>
<reference evidence="2 3" key="1">
    <citation type="journal article" date="2016" name="Nat. Commun.">
        <title>Thousands of microbial genomes shed light on interconnected biogeochemical processes in an aquifer system.</title>
        <authorList>
            <person name="Anantharaman K."/>
            <person name="Brown C.T."/>
            <person name="Hug L.A."/>
            <person name="Sharon I."/>
            <person name="Castelle C.J."/>
            <person name="Probst A.J."/>
            <person name="Thomas B.C."/>
            <person name="Singh A."/>
            <person name="Wilkins M.J."/>
            <person name="Karaoz U."/>
            <person name="Brodie E.L."/>
            <person name="Williams K.H."/>
            <person name="Hubbard S.S."/>
            <person name="Banfield J.F."/>
        </authorList>
    </citation>
    <scope>NUCLEOTIDE SEQUENCE [LARGE SCALE GENOMIC DNA]</scope>
</reference>
<comment type="caution">
    <text evidence="2">The sequence shown here is derived from an EMBL/GenBank/DDBJ whole genome shotgun (WGS) entry which is preliminary data.</text>
</comment>
<feature type="transmembrane region" description="Helical" evidence="1">
    <location>
        <begin position="167"/>
        <end position="187"/>
    </location>
</feature>
<feature type="transmembrane region" description="Helical" evidence="1">
    <location>
        <begin position="281"/>
        <end position="304"/>
    </location>
</feature>
<feature type="transmembrane region" description="Helical" evidence="1">
    <location>
        <begin position="20"/>
        <end position="38"/>
    </location>
</feature>
<keyword evidence="1" id="KW-0812">Transmembrane</keyword>
<evidence type="ECO:0000313" key="2">
    <source>
        <dbReference type="EMBL" id="OGN26318.1"/>
    </source>
</evidence>
<evidence type="ECO:0000313" key="3">
    <source>
        <dbReference type="Proteomes" id="UP000178256"/>
    </source>
</evidence>
<keyword evidence="1" id="KW-0472">Membrane</keyword>
<feature type="transmembrane region" description="Helical" evidence="1">
    <location>
        <begin position="138"/>
        <end position="161"/>
    </location>
</feature>
<dbReference type="InterPro" id="IPR036259">
    <property type="entry name" value="MFS_trans_sf"/>
</dbReference>
<dbReference type="InterPro" id="IPR053160">
    <property type="entry name" value="MFS_DHA3_Transporter"/>
</dbReference>
<dbReference type="Proteomes" id="UP000178256">
    <property type="component" value="Unassembled WGS sequence"/>
</dbReference>
<dbReference type="EMBL" id="MGKL01000006">
    <property type="protein sequence ID" value="OGN26318.1"/>
    <property type="molecule type" value="Genomic_DNA"/>
</dbReference>
<keyword evidence="1" id="KW-1133">Transmembrane helix</keyword>
<accession>A0A1F8GNR1</accession>
<feature type="transmembrane region" description="Helical" evidence="1">
    <location>
        <begin position="44"/>
        <end position="65"/>
    </location>
</feature>
<organism evidence="2 3">
    <name type="scientific">Candidatus Yanofskybacteria bacterium RIFCSPLOWO2_01_FULL_44_22</name>
    <dbReference type="NCBI Taxonomy" id="1802697"/>
    <lineage>
        <taxon>Bacteria</taxon>
        <taxon>Candidatus Yanofskyibacteriota</taxon>
    </lineage>
</organism>
<feature type="transmembrane region" description="Helical" evidence="1">
    <location>
        <begin position="240"/>
        <end position="261"/>
    </location>
</feature>
<proteinExistence type="predicted"/>
<dbReference type="AlphaFoldDB" id="A0A1F8GNR1"/>
<dbReference type="PANTHER" id="PTHR23530">
    <property type="entry name" value="TRANSPORT PROTEIN-RELATED"/>
    <property type="match status" value="1"/>
</dbReference>
<sequence>MENRIAKNHSLTSNIWKFYFLRIFLRSMVFPILLVYFLRSGLSAAEIGLVFSIGVFASFLLELPSGYISDKIGHKPAILLCFLAKALSMLCYLGGTFWWFVLAEILFVGGGALWSGTGEAFLYETLKDLNRSEDFEKLYGQSMAVGLSISSILIVGMPFIYAYNNNLVFYISSAILFIPFLISFSLHQPTYIKPVSKIEGWWSVVHEWRDIARFVVKQKRFRALVFFYSFWQAVQDSIDLFGQLFFTFLNIPVRFFGFIYASNRVLQGLGGYLAYKFKKVLSSAQLLGLFSIELVLFFFLGAWAKSYMGVLVFSVRNFFEGVSGPVSSGMINKEITEGGRITLLSVEPTLTRLIQTILVFVLGLLFNAFSVPHVFLMTGIAVAVILSLLYVMAVRSLASEKA</sequence>
<dbReference type="Gene3D" id="1.20.1250.20">
    <property type="entry name" value="MFS general substrate transporter like domains"/>
    <property type="match status" value="1"/>
</dbReference>
<feature type="transmembrane region" description="Helical" evidence="1">
    <location>
        <begin position="375"/>
        <end position="394"/>
    </location>
</feature>